<protein>
    <submittedName>
        <fullName evidence="2">Uncharacterized protein</fullName>
    </submittedName>
</protein>
<dbReference type="RefSeq" id="XP_646717.1">
    <property type="nucleotide sequence ID" value="XM_641625.1"/>
</dbReference>
<dbReference type="GeneID" id="8617690"/>
<keyword evidence="3" id="KW-1185">Reference proteome</keyword>
<sequence length="139" mass="16744">MEKVIIINSSQELDFYLNRSIYVFVFYSSLKCNIFFLKKKKNPGNYVLNLILKCNLNIFLMISQPFSKLSEQYPTVNFLKVDIQSLIHPLISKLSTVLHFIFLKNGSKISEYCMYLVFYFFYLFIYLFINPIFFYFFNF</sequence>
<keyword evidence="1" id="KW-0812">Transmembrane</keyword>
<evidence type="ECO:0000313" key="3">
    <source>
        <dbReference type="Proteomes" id="UP000002195"/>
    </source>
</evidence>
<feature type="transmembrane region" description="Helical" evidence="1">
    <location>
        <begin position="20"/>
        <end position="37"/>
    </location>
</feature>
<dbReference type="InParanoid" id="Q55BW4"/>
<organism evidence="2 3">
    <name type="scientific">Dictyostelium discoideum</name>
    <name type="common">Social amoeba</name>
    <dbReference type="NCBI Taxonomy" id="44689"/>
    <lineage>
        <taxon>Eukaryota</taxon>
        <taxon>Amoebozoa</taxon>
        <taxon>Evosea</taxon>
        <taxon>Eumycetozoa</taxon>
        <taxon>Dictyostelia</taxon>
        <taxon>Dictyosteliales</taxon>
        <taxon>Dictyosteliaceae</taxon>
        <taxon>Dictyostelium</taxon>
    </lineage>
</organism>
<dbReference type="Proteomes" id="UP000002195">
    <property type="component" value="Unassembled WGS sequence"/>
</dbReference>
<feature type="transmembrane region" description="Helical" evidence="1">
    <location>
        <begin position="115"/>
        <end position="137"/>
    </location>
</feature>
<feature type="transmembrane region" description="Helical" evidence="1">
    <location>
        <begin position="86"/>
        <end position="103"/>
    </location>
</feature>
<keyword evidence="1" id="KW-1133">Transmembrane helix</keyword>
<reference evidence="2 3" key="1">
    <citation type="journal article" date="2005" name="Nature">
        <title>The genome of the social amoeba Dictyostelium discoideum.</title>
        <authorList>
            <consortium name="The Dictyostelium discoideum Sequencing Consortium"/>
            <person name="Eichinger L."/>
            <person name="Pachebat J.A."/>
            <person name="Glockner G."/>
            <person name="Rajandream M.A."/>
            <person name="Sucgang R."/>
            <person name="Berriman M."/>
            <person name="Song J."/>
            <person name="Olsen R."/>
            <person name="Szafranski K."/>
            <person name="Xu Q."/>
            <person name="Tunggal B."/>
            <person name="Kummerfeld S."/>
            <person name="Madera M."/>
            <person name="Konfortov B.A."/>
            <person name="Rivero F."/>
            <person name="Bankier A.T."/>
            <person name="Lehmann R."/>
            <person name="Hamlin N."/>
            <person name="Davies R."/>
            <person name="Gaudet P."/>
            <person name="Fey P."/>
            <person name="Pilcher K."/>
            <person name="Chen G."/>
            <person name="Saunders D."/>
            <person name="Sodergren E."/>
            <person name="Davis P."/>
            <person name="Kerhornou A."/>
            <person name="Nie X."/>
            <person name="Hall N."/>
            <person name="Anjard C."/>
            <person name="Hemphill L."/>
            <person name="Bason N."/>
            <person name="Farbrother P."/>
            <person name="Desany B."/>
            <person name="Just E."/>
            <person name="Morio T."/>
            <person name="Rost R."/>
            <person name="Churcher C."/>
            <person name="Cooper J."/>
            <person name="Haydock S."/>
            <person name="van Driessche N."/>
            <person name="Cronin A."/>
            <person name="Goodhead I."/>
            <person name="Muzny D."/>
            <person name="Mourier T."/>
            <person name="Pain A."/>
            <person name="Lu M."/>
            <person name="Harper D."/>
            <person name="Lindsay R."/>
            <person name="Hauser H."/>
            <person name="James K."/>
            <person name="Quiles M."/>
            <person name="Madan Babu M."/>
            <person name="Saito T."/>
            <person name="Buchrieser C."/>
            <person name="Wardroper A."/>
            <person name="Felder M."/>
            <person name="Thangavelu M."/>
            <person name="Johnson D."/>
            <person name="Knights A."/>
            <person name="Loulseged H."/>
            <person name="Mungall K."/>
            <person name="Oliver K."/>
            <person name="Price C."/>
            <person name="Quail M.A."/>
            <person name="Urushihara H."/>
            <person name="Hernandez J."/>
            <person name="Rabbinowitsch E."/>
            <person name="Steffen D."/>
            <person name="Sanders M."/>
            <person name="Ma J."/>
            <person name="Kohara Y."/>
            <person name="Sharp S."/>
            <person name="Simmonds M."/>
            <person name="Spiegler S."/>
            <person name="Tivey A."/>
            <person name="Sugano S."/>
            <person name="White B."/>
            <person name="Walker D."/>
            <person name="Woodward J."/>
            <person name="Winckler T."/>
            <person name="Tanaka Y."/>
            <person name="Shaulsky G."/>
            <person name="Schleicher M."/>
            <person name="Weinstock G."/>
            <person name="Rosenthal A."/>
            <person name="Cox E.C."/>
            <person name="Chisholm R.L."/>
            <person name="Gibbs R."/>
            <person name="Loomis W.F."/>
            <person name="Platzer M."/>
            <person name="Kay R.R."/>
            <person name="Williams J."/>
            <person name="Dear P.H."/>
            <person name="Noegel A.A."/>
            <person name="Barrell B."/>
            <person name="Kuspa A."/>
        </authorList>
    </citation>
    <scope>NUCLEOTIDE SEQUENCE [LARGE SCALE GENOMIC DNA]</scope>
    <source>
        <strain evidence="2 3">AX4</strain>
    </source>
</reference>
<evidence type="ECO:0000256" key="1">
    <source>
        <dbReference type="SAM" id="Phobius"/>
    </source>
</evidence>
<dbReference type="VEuPathDB" id="AmoebaDB:DDB_G0270780"/>
<gene>
    <name evidence="2" type="ORF">DDB_G0270780</name>
</gene>
<comment type="caution">
    <text evidence="2">The sequence shown here is derived from an EMBL/GenBank/DDBJ whole genome shotgun (WGS) entry which is preliminary data.</text>
</comment>
<evidence type="ECO:0000313" key="2">
    <source>
        <dbReference type="EMBL" id="EAL72740.1"/>
    </source>
</evidence>
<dbReference type="HOGENOM" id="CLU_1848816_0_0_1"/>
<dbReference type="EMBL" id="AAFI02000005">
    <property type="protein sequence ID" value="EAL72740.1"/>
    <property type="molecule type" value="Genomic_DNA"/>
</dbReference>
<dbReference type="KEGG" id="ddi:DDB_G0270780"/>
<feature type="transmembrane region" description="Helical" evidence="1">
    <location>
        <begin position="46"/>
        <end position="66"/>
    </location>
</feature>
<accession>Q55BW4</accession>
<dbReference type="AlphaFoldDB" id="Q55BW4"/>
<name>Q55BW4_DICDI</name>
<dbReference type="PaxDb" id="44689-DDB0202015"/>
<proteinExistence type="predicted"/>
<keyword evidence="1" id="KW-0472">Membrane</keyword>